<name>A0AAI9UVG8_9PEZI</name>
<evidence type="ECO:0000313" key="3">
    <source>
        <dbReference type="Proteomes" id="UP001239213"/>
    </source>
</evidence>
<dbReference type="EMBL" id="MPDP01000262">
    <property type="protein sequence ID" value="KAK1465534.1"/>
    <property type="molecule type" value="Genomic_DNA"/>
</dbReference>
<evidence type="ECO:0000256" key="1">
    <source>
        <dbReference type="SAM" id="MobiDB-lite"/>
    </source>
</evidence>
<sequence length="104" mass="11613">MGHTRKKKKGHKKRTSRKEKPDNEVSTSSSSARQHEAQDDEAPGSDSDSDYANNLDLIQVNLKRSPARTVYLIDHIPHLDPPPDVVAIQDPPSEFAWKSCSGQH</sequence>
<dbReference type="Proteomes" id="UP001239213">
    <property type="component" value="Unassembled WGS sequence"/>
</dbReference>
<organism evidence="2 3">
    <name type="scientific">Colletotrichum cuscutae</name>
    <dbReference type="NCBI Taxonomy" id="1209917"/>
    <lineage>
        <taxon>Eukaryota</taxon>
        <taxon>Fungi</taxon>
        <taxon>Dikarya</taxon>
        <taxon>Ascomycota</taxon>
        <taxon>Pezizomycotina</taxon>
        <taxon>Sordariomycetes</taxon>
        <taxon>Hypocreomycetidae</taxon>
        <taxon>Glomerellales</taxon>
        <taxon>Glomerellaceae</taxon>
        <taxon>Colletotrichum</taxon>
        <taxon>Colletotrichum acutatum species complex</taxon>
    </lineage>
</organism>
<evidence type="ECO:0000313" key="2">
    <source>
        <dbReference type="EMBL" id="KAK1465534.1"/>
    </source>
</evidence>
<protein>
    <submittedName>
        <fullName evidence="2">Uncharacterized protein</fullName>
    </submittedName>
</protein>
<proteinExistence type="predicted"/>
<dbReference type="AlphaFoldDB" id="A0AAI9UVG8"/>
<feature type="region of interest" description="Disordered" evidence="1">
    <location>
        <begin position="1"/>
        <end position="52"/>
    </location>
</feature>
<feature type="compositionally biased region" description="Acidic residues" evidence="1">
    <location>
        <begin position="38"/>
        <end position="49"/>
    </location>
</feature>
<gene>
    <name evidence="2" type="ORF">CCUS01_07652</name>
</gene>
<accession>A0AAI9UVG8</accession>
<comment type="caution">
    <text evidence="2">The sequence shown here is derived from an EMBL/GenBank/DDBJ whole genome shotgun (WGS) entry which is preliminary data.</text>
</comment>
<feature type="compositionally biased region" description="Basic residues" evidence="1">
    <location>
        <begin position="1"/>
        <end position="17"/>
    </location>
</feature>
<reference evidence="2" key="1">
    <citation type="submission" date="2016-11" db="EMBL/GenBank/DDBJ databases">
        <title>The genome sequence of Colletotrichum cuscutae.</title>
        <authorList>
            <person name="Baroncelli R."/>
        </authorList>
    </citation>
    <scope>NUCLEOTIDE SEQUENCE</scope>
    <source>
        <strain evidence="2">IMI 304802</strain>
    </source>
</reference>
<keyword evidence="3" id="KW-1185">Reference proteome</keyword>